<name>A0A7L3LP25_9CHAR</name>
<feature type="compositionally biased region" description="Basic and acidic residues" evidence="1">
    <location>
        <begin position="77"/>
        <end position="86"/>
    </location>
</feature>
<feature type="compositionally biased region" description="Basic and acidic residues" evidence="1">
    <location>
        <begin position="215"/>
        <end position="225"/>
    </location>
</feature>
<evidence type="ECO:0000259" key="2">
    <source>
        <dbReference type="Pfam" id="PF22877"/>
    </source>
</evidence>
<dbReference type="Gene3D" id="3.30.70.330">
    <property type="match status" value="1"/>
</dbReference>
<dbReference type="InterPro" id="IPR012677">
    <property type="entry name" value="Nucleotide-bd_a/b_plait_sf"/>
</dbReference>
<evidence type="ECO:0000313" key="4">
    <source>
        <dbReference type="Proteomes" id="UP000582182"/>
    </source>
</evidence>
<dbReference type="EMBL" id="VZTY01021927">
    <property type="protein sequence ID" value="NXU54848.1"/>
    <property type="molecule type" value="Genomic_DNA"/>
</dbReference>
<dbReference type="Pfam" id="PF22877">
    <property type="entry name" value="RRM_Thc1"/>
    <property type="match status" value="1"/>
</dbReference>
<feature type="non-terminal residue" evidence="3">
    <location>
        <position position="1"/>
    </location>
</feature>
<accession>A0A7L3LP25</accession>
<dbReference type="PANTHER" id="PTHR21678">
    <property type="entry name" value="GROWTH INHIBITION AND DIFFERENTIATION RELATED PROTEIN 88"/>
    <property type="match status" value="1"/>
</dbReference>
<dbReference type="AlphaFoldDB" id="A0A7L3LP25"/>
<reference evidence="3 4" key="1">
    <citation type="submission" date="2019-09" db="EMBL/GenBank/DDBJ databases">
        <title>Bird 10,000 Genomes (B10K) Project - Family phase.</title>
        <authorList>
            <person name="Zhang G."/>
        </authorList>
    </citation>
    <scope>NUCLEOTIDE SEQUENCE [LARGE SCALE GENOMIC DNA]</scope>
    <source>
        <strain evidence="3">B10K-DU-029-46</strain>
    </source>
</reference>
<organism evidence="3 4">
    <name type="scientific">Turnix velox</name>
    <name type="common">Little buttonquail</name>
    <dbReference type="NCBI Taxonomy" id="2529409"/>
    <lineage>
        <taxon>Eukaryota</taxon>
        <taxon>Metazoa</taxon>
        <taxon>Chordata</taxon>
        <taxon>Craniata</taxon>
        <taxon>Vertebrata</taxon>
        <taxon>Euteleostomi</taxon>
        <taxon>Archelosauria</taxon>
        <taxon>Archosauria</taxon>
        <taxon>Dinosauria</taxon>
        <taxon>Saurischia</taxon>
        <taxon>Theropoda</taxon>
        <taxon>Coelurosauria</taxon>
        <taxon>Aves</taxon>
        <taxon>Neognathae</taxon>
        <taxon>Neoaves</taxon>
        <taxon>Charadriiformes</taxon>
        <taxon>Turnicidae</taxon>
        <taxon>Turnix</taxon>
    </lineage>
</organism>
<sequence length="384" mass="41697">RLPSETNEQKPNSNPPRSHRPPPQPWGWGGKKGTRQQHGGGEVHGDNSRASVGSGRIKRPPWRKPDKALYVPKAMRKKGDWRERENPVSLGGEVTPGEELHPQPSAGGDTQEEVAEPPGGPGDVPMAFSKQQEAGGEGVSGKSKDGEEATKEPSEAQVEPPETQRGPLGAPKESSEAQDGPSEAPKEPPKAHNEPFHGTTTPSSHEEQTEPCVDAPEKMLVVKEEEEKEPSGLVGAPWHEPRVPGGNREEKVAIHGQGGLKDDSTAELLAEIVGHLTVKEVSIEKIDLDSSCYGETQMGQEDLGHVTEIYDFSSTLKTEDLMEIFVDFHESGFKIQWVDDTHALGIFSSSSAASQALGRRYPSLKIRPLIHATKQSKIRALQRP</sequence>
<keyword evidence="4" id="KW-1185">Reference proteome</keyword>
<evidence type="ECO:0000313" key="3">
    <source>
        <dbReference type="EMBL" id="NXU54848.1"/>
    </source>
</evidence>
<dbReference type="OrthoDB" id="5418203at2759"/>
<feature type="region of interest" description="Disordered" evidence="1">
    <location>
        <begin position="1"/>
        <end position="244"/>
    </location>
</feature>
<dbReference type="PANTHER" id="PTHR21678:SF6">
    <property type="entry name" value="R3H AND COILED-COIL DOMAIN-CONTAINING PROTEIN 1"/>
    <property type="match status" value="1"/>
</dbReference>
<dbReference type="InterPro" id="IPR039884">
    <property type="entry name" value="R3HC1/R3HCL"/>
</dbReference>
<feature type="domain" description="Thc1 RRM" evidence="2">
    <location>
        <begin position="308"/>
        <end position="356"/>
    </location>
</feature>
<feature type="compositionally biased region" description="Basic and acidic residues" evidence="1">
    <location>
        <begin position="184"/>
        <end position="195"/>
    </location>
</feature>
<feature type="compositionally biased region" description="Basic and acidic residues" evidence="1">
    <location>
        <begin position="142"/>
        <end position="154"/>
    </location>
</feature>
<dbReference type="Proteomes" id="UP000582182">
    <property type="component" value="Unassembled WGS sequence"/>
</dbReference>
<dbReference type="InterPro" id="IPR053800">
    <property type="entry name" value="Thc1_RRM"/>
</dbReference>
<comment type="caution">
    <text evidence="3">The sequence shown here is derived from an EMBL/GenBank/DDBJ whole genome shotgun (WGS) entry which is preliminary data.</text>
</comment>
<gene>
    <name evidence="3" type="primary">R3hcc1</name>
    <name evidence="3" type="ORF">TURVEL_R09128</name>
</gene>
<feature type="compositionally biased region" description="Polar residues" evidence="1">
    <location>
        <begin position="1"/>
        <end position="10"/>
    </location>
</feature>
<feature type="non-terminal residue" evidence="3">
    <location>
        <position position="384"/>
    </location>
</feature>
<protein>
    <submittedName>
        <fullName evidence="3">R3HC1 protein</fullName>
    </submittedName>
</protein>
<evidence type="ECO:0000256" key="1">
    <source>
        <dbReference type="SAM" id="MobiDB-lite"/>
    </source>
</evidence>
<proteinExistence type="predicted"/>